<accession>A0A1S8A8Q8</accession>
<dbReference type="OrthoDB" id="3796612at2759"/>
<protein>
    <submittedName>
        <fullName evidence="2">Putative ankyrin repeat protein</fullName>
    </submittedName>
</protein>
<evidence type="ECO:0000256" key="1">
    <source>
        <dbReference type="SAM" id="MobiDB-lite"/>
    </source>
</evidence>
<evidence type="ECO:0000313" key="3">
    <source>
        <dbReference type="Proteomes" id="UP000054516"/>
    </source>
</evidence>
<dbReference type="AlphaFoldDB" id="A0A1S8A8Q8"/>
<gene>
    <name evidence="2" type="ORF">SAMD00023353_3400300</name>
</gene>
<proteinExistence type="predicted"/>
<evidence type="ECO:0000313" key="2">
    <source>
        <dbReference type="EMBL" id="GAW26494.1"/>
    </source>
</evidence>
<feature type="compositionally biased region" description="Low complexity" evidence="1">
    <location>
        <begin position="250"/>
        <end position="261"/>
    </location>
</feature>
<sequence>MSDFAITLSEEGDSHSSLRAKNLEGEDFREVLINQGNNGPKFIARAEIVGLASGHLREKGHPATIIVFRFDFVNLEKDPSRRFVSTKIKVEFSDVRSRGNMDPEVIAISPEGEVHLDMIRREIDDEKTIHATIAKVIDLGWEWKVTQRKEKEYYAKQLGIKFNSRTTFTGSDNMAIWQLVEHTGKKKAAGKRLFGGATTEPVDPVHISPKMLRIRNLQGAEELQEGSSALMSMEEIDMGRFTGVERLLVGQRQNQRQAGQQEGSSTDAEEGEK</sequence>
<dbReference type="Proteomes" id="UP000054516">
    <property type="component" value="Unassembled WGS sequence"/>
</dbReference>
<keyword evidence="3" id="KW-1185">Reference proteome</keyword>
<dbReference type="STRING" id="77044.A0A1S8A8Q8"/>
<name>A0A1S8A8Q8_ROSNE</name>
<organism evidence="2">
    <name type="scientific">Rosellinia necatrix</name>
    <name type="common">White root-rot fungus</name>
    <dbReference type="NCBI Taxonomy" id="77044"/>
    <lineage>
        <taxon>Eukaryota</taxon>
        <taxon>Fungi</taxon>
        <taxon>Dikarya</taxon>
        <taxon>Ascomycota</taxon>
        <taxon>Pezizomycotina</taxon>
        <taxon>Sordariomycetes</taxon>
        <taxon>Xylariomycetidae</taxon>
        <taxon>Xylariales</taxon>
        <taxon>Xylariaceae</taxon>
        <taxon>Rosellinia</taxon>
    </lineage>
</organism>
<dbReference type="EMBL" id="DF977479">
    <property type="protein sequence ID" value="GAW26494.1"/>
    <property type="molecule type" value="Genomic_DNA"/>
</dbReference>
<reference evidence="2" key="1">
    <citation type="submission" date="2016-03" db="EMBL/GenBank/DDBJ databases">
        <title>Draft genome sequence of Rosellinia necatrix.</title>
        <authorList>
            <person name="Kanematsu S."/>
        </authorList>
    </citation>
    <scope>NUCLEOTIDE SEQUENCE [LARGE SCALE GENOMIC DNA]</scope>
    <source>
        <strain evidence="2">W97</strain>
    </source>
</reference>
<feature type="region of interest" description="Disordered" evidence="1">
    <location>
        <begin position="249"/>
        <end position="273"/>
    </location>
</feature>